<dbReference type="FunFam" id="3.40.640.10:FF:000025">
    <property type="entry name" value="Histidine decarboxylase"/>
    <property type="match status" value="1"/>
</dbReference>
<dbReference type="FunFam" id="1.20.1340.10:FF:000001">
    <property type="entry name" value="Histidine decarboxylase"/>
    <property type="match status" value="1"/>
</dbReference>
<dbReference type="InterPro" id="IPR002129">
    <property type="entry name" value="PyrdxlP-dep_de-COase"/>
</dbReference>
<sequence length="496" mass="55730">MDSAEFREKGKNLVDYIADYAENLNEKRVIPNTKPDYLRALIPDSPPQTPDTYEEVIRDVSSYIMPGVTHWQHPQFHAYFPAGNSFPAIMGEMLASAISTNSFSWASCPASTELETIVLDWFGKMIGLPTKFMHHAEGSKGGGVIQPSASDCVFVALLAARHGAIQKMRLEDDSITDDATALKKLVAYCSQEAHSSVEKASKLGVVKLRELDTDEDFSMRGSTLREAIEKDINDGLVPFFVTATLGTTSSCAFDKLAEIGPVCNEYNIWLHVDAAYAGNAMICPEFKYLLEGINFASSFSTNPYKLLNTTLDCSTMWVDDHSKLTRAFAVDPLYLTHNYGDKFKGGKTDYRHWGISLSRRFRALKLWFVIRMYGVRGLQQFIRRHVLLAKKFEELLRADSLFEVINDVVLGLVVFRVRGTNSINQLFLNRLNESGLIFMVPALLGNRFAIRFCVCAENANFETILASYKIIHEAAVATICKLFSFLPIFLCRFFLK</sequence>
<dbReference type="Proteomes" id="UP000274131">
    <property type="component" value="Unassembled WGS sequence"/>
</dbReference>
<dbReference type="EMBL" id="UXUI01007356">
    <property type="protein sequence ID" value="VDD87163.1"/>
    <property type="molecule type" value="Genomic_DNA"/>
</dbReference>
<dbReference type="Pfam" id="PF00282">
    <property type="entry name" value="Pyridoxal_deC"/>
    <property type="match status" value="1"/>
</dbReference>
<evidence type="ECO:0000313" key="9">
    <source>
        <dbReference type="Proteomes" id="UP000274131"/>
    </source>
</evidence>
<dbReference type="Gene3D" id="3.90.1150.10">
    <property type="entry name" value="Aspartate Aminotransferase, domain 1"/>
    <property type="match status" value="1"/>
</dbReference>
<name>A0A0N4UYE5_ENTVE</name>
<dbReference type="AlphaFoldDB" id="A0A0N4UYE5"/>
<evidence type="ECO:0000256" key="6">
    <source>
        <dbReference type="PIRSR" id="PIRSR602129-50"/>
    </source>
</evidence>
<dbReference type="GO" id="GO:0016831">
    <property type="term" value="F:carboxy-lyase activity"/>
    <property type="evidence" value="ECO:0007669"/>
    <property type="project" value="UniProtKB-KW"/>
</dbReference>
<comment type="similarity">
    <text evidence="2 7">Belongs to the group II decarboxylase family.</text>
</comment>
<comment type="cofactor">
    <cofactor evidence="1 6 7">
        <name>pyridoxal 5'-phosphate</name>
        <dbReference type="ChEBI" id="CHEBI:597326"/>
    </cofactor>
</comment>
<dbReference type="PANTHER" id="PTHR11999:SF70">
    <property type="entry name" value="MIP05841P"/>
    <property type="match status" value="1"/>
</dbReference>
<dbReference type="Gene3D" id="1.20.1340.10">
    <property type="entry name" value="dopa decarboxylase, N-terminal domain"/>
    <property type="match status" value="1"/>
</dbReference>
<evidence type="ECO:0000313" key="8">
    <source>
        <dbReference type="EMBL" id="VDD87163.1"/>
    </source>
</evidence>
<dbReference type="WBParaSite" id="EVEC_0000259801-mRNA-1">
    <property type="protein sequence ID" value="EVEC_0000259801-mRNA-1"/>
    <property type="gene ID" value="EVEC_0000259801"/>
</dbReference>
<dbReference type="CDD" id="cd06450">
    <property type="entry name" value="DOPA_deC_like"/>
    <property type="match status" value="1"/>
</dbReference>
<dbReference type="InterPro" id="IPR010977">
    <property type="entry name" value="Aromatic_deC"/>
</dbReference>
<dbReference type="GO" id="GO:0019752">
    <property type="term" value="P:carboxylic acid metabolic process"/>
    <property type="evidence" value="ECO:0007669"/>
    <property type="project" value="InterPro"/>
</dbReference>
<evidence type="ECO:0000256" key="4">
    <source>
        <dbReference type="ARBA" id="ARBA00022898"/>
    </source>
</evidence>
<dbReference type="InterPro" id="IPR015422">
    <property type="entry name" value="PyrdxlP-dep_Trfase_small"/>
</dbReference>
<dbReference type="OrthoDB" id="639767at2759"/>
<dbReference type="PANTHER" id="PTHR11999">
    <property type="entry name" value="GROUP II PYRIDOXAL-5-PHOSPHATE DECARBOXYLASE"/>
    <property type="match status" value="1"/>
</dbReference>
<keyword evidence="4 6" id="KW-0663">Pyridoxal phosphate</keyword>
<evidence type="ECO:0000256" key="3">
    <source>
        <dbReference type="ARBA" id="ARBA00022793"/>
    </source>
</evidence>
<dbReference type="SUPFAM" id="SSF53383">
    <property type="entry name" value="PLP-dependent transferases"/>
    <property type="match status" value="1"/>
</dbReference>
<feature type="modified residue" description="N6-(pyridoxal phosphate)lysine" evidence="6">
    <location>
        <position position="305"/>
    </location>
</feature>
<evidence type="ECO:0000256" key="7">
    <source>
        <dbReference type="RuleBase" id="RU000382"/>
    </source>
</evidence>
<evidence type="ECO:0000256" key="2">
    <source>
        <dbReference type="ARBA" id="ARBA00009533"/>
    </source>
</evidence>
<keyword evidence="3" id="KW-0210">Decarboxylase</keyword>
<reference evidence="10" key="1">
    <citation type="submission" date="2017-02" db="UniProtKB">
        <authorList>
            <consortium name="WormBaseParasite"/>
        </authorList>
    </citation>
    <scope>IDENTIFICATION</scope>
</reference>
<dbReference type="PRINTS" id="PR00800">
    <property type="entry name" value="YHDCRBOXLASE"/>
</dbReference>
<gene>
    <name evidence="8" type="ORF">EVEC_LOCUS2306</name>
</gene>
<dbReference type="STRING" id="51028.A0A0N4UYE5"/>
<protein>
    <submittedName>
        <fullName evidence="10">Aromatic-L-amino-acid decarboxylase</fullName>
    </submittedName>
</protein>
<organism evidence="10">
    <name type="scientific">Enterobius vermicularis</name>
    <name type="common">Human pinworm</name>
    <dbReference type="NCBI Taxonomy" id="51028"/>
    <lineage>
        <taxon>Eukaryota</taxon>
        <taxon>Metazoa</taxon>
        <taxon>Ecdysozoa</taxon>
        <taxon>Nematoda</taxon>
        <taxon>Chromadorea</taxon>
        <taxon>Rhabditida</taxon>
        <taxon>Spirurina</taxon>
        <taxon>Oxyuridomorpha</taxon>
        <taxon>Oxyuroidea</taxon>
        <taxon>Oxyuridae</taxon>
        <taxon>Enterobius</taxon>
    </lineage>
</organism>
<evidence type="ECO:0000313" key="10">
    <source>
        <dbReference type="WBParaSite" id="EVEC_0000259801-mRNA-1"/>
    </source>
</evidence>
<evidence type="ECO:0000256" key="5">
    <source>
        <dbReference type="ARBA" id="ARBA00023239"/>
    </source>
</evidence>
<evidence type="ECO:0000256" key="1">
    <source>
        <dbReference type="ARBA" id="ARBA00001933"/>
    </source>
</evidence>
<dbReference type="InterPro" id="IPR015424">
    <property type="entry name" value="PyrdxlP-dep_Trfase"/>
</dbReference>
<reference evidence="8 9" key="2">
    <citation type="submission" date="2018-10" db="EMBL/GenBank/DDBJ databases">
        <authorList>
            <consortium name="Pathogen Informatics"/>
        </authorList>
    </citation>
    <scope>NUCLEOTIDE SEQUENCE [LARGE SCALE GENOMIC DNA]</scope>
</reference>
<accession>A0A0N4UYE5</accession>
<dbReference type="GO" id="GO:0006520">
    <property type="term" value="P:amino acid metabolic process"/>
    <property type="evidence" value="ECO:0007669"/>
    <property type="project" value="InterPro"/>
</dbReference>
<keyword evidence="5 7" id="KW-0456">Lyase</keyword>
<dbReference type="GO" id="GO:0030170">
    <property type="term" value="F:pyridoxal phosphate binding"/>
    <property type="evidence" value="ECO:0007669"/>
    <property type="project" value="InterPro"/>
</dbReference>
<dbReference type="GO" id="GO:0005737">
    <property type="term" value="C:cytoplasm"/>
    <property type="evidence" value="ECO:0007669"/>
    <property type="project" value="TreeGrafter"/>
</dbReference>
<keyword evidence="9" id="KW-1185">Reference proteome</keyword>
<proteinExistence type="inferred from homology"/>
<dbReference type="Gene3D" id="3.40.640.10">
    <property type="entry name" value="Type I PLP-dependent aspartate aminotransferase-like (Major domain)"/>
    <property type="match status" value="1"/>
</dbReference>
<dbReference type="InterPro" id="IPR015421">
    <property type="entry name" value="PyrdxlP-dep_Trfase_major"/>
</dbReference>